<gene>
    <name evidence="2" type="ORF">ACHKAR_05835</name>
</gene>
<organism evidence="2 3">
    <name type="scientific">Marinoscillum luteum</name>
    <dbReference type="NCBI Taxonomy" id="861051"/>
    <lineage>
        <taxon>Bacteria</taxon>
        <taxon>Pseudomonadati</taxon>
        <taxon>Bacteroidota</taxon>
        <taxon>Cytophagia</taxon>
        <taxon>Cytophagales</taxon>
        <taxon>Reichenbachiellaceae</taxon>
        <taxon>Marinoscillum</taxon>
    </lineage>
</organism>
<keyword evidence="3" id="KW-1185">Reference proteome</keyword>
<dbReference type="Proteomes" id="UP001610063">
    <property type="component" value="Unassembled WGS sequence"/>
</dbReference>
<keyword evidence="1" id="KW-0472">Membrane</keyword>
<name>A0ABW7N673_9BACT</name>
<evidence type="ECO:0000313" key="3">
    <source>
        <dbReference type="Proteomes" id="UP001610063"/>
    </source>
</evidence>
<feature type="transmembrane region" description="Helical" evidence="1">
    <location>
        <begin position="67"/>
        <end position="86"/>
    </location>
</feature>
<dbReference type="EMBL" id="JBIPKE010000013">
    <property type="protein sequence ID" value="MFH6982947.1"/>
    <property type="molecule type" value="Genomic_DNA"/>
</dbReference>
<reference evidence="2 3" key="1">
    <citation type="journal article" date="2013" name="Int. J. Syst. Evol. Microbiol.">
        <title>Marinoscillum luteum sp. nov., isolated from marine sediment.</title>
        <authorList>
            <person name="Cha I.T."/>
            <person name="Park S.J."/>
            <person name="Kim S.J."/>
            <person name="Kim J.G."/>
            <person name="Jung M.Y."/>
            <person name="Shin K.S."/>
            <person name="Kwon K.K."/>
            <person name="Yang S.H."/>
            <person name="Seo Y.S."/>
            <person name="Rhee S.K."/>
        </authorList>
    </citation>
    <scope>NUCLEOTIDE SEQUENCE [LARGE SCALE GENOMIC DNA]</scope>
    <source>
        <strain evidence="2 3">KCTC 23939</strain>
    </source>
</reference>
<feature type="transmembrane region" description="Helical" evidence="1">
    <location>
        <begin position="43"/>
        <end position="60"/>
    </location>
</feature>
<keyword evidence="1" id="KW-0812">Transmembrane</keyword>
<proteinExistence type="predicted"/>
<sequence length="127" mass="14210">MKVLFEWLLSILAAFLLLQTLFYKFSGSDESVYIFTQVGMEPWGRYASGVVELLAGVLLLSQKYRAYGAVLGLGVISGALFFHLTSLGIEVLGDDGRLFYYALTVFISCILLLIMRKKDIPLIGQRF</sequence>
<feature type="transmembrane region" description="Helical" evidence="1">
    <location>
        <begin position="98"/>
        <end position="115"/>
    </location>
</feature>
<protein>
    <submittedName>
        <fullName evidence="2">DoxX family protein</fullName>
    </submittedName>
</protein>
<accession>A0ABW7N673</accession>
<keyword evidence="1" id="KW-1133">Transmembrane helix</keyword>
<evidence type="ECO:0000256" key="1">
    <source>
        <dbReference type="SAM" id="Phobius"/>
    </source>
</evidence>
<evidence type="ECO:0000313" key="2">
    <source>
        <dbReference type="EMBL" id="MFH6982947.1"/>
    </source>
</evidence>
<comment type="caution">
    <text evidence="2">The sequence shown here is derived from an EMBL/GenBank/DDBJ whole genome shotgun (WGS) entry which is preliminary data.</text>
</comment>
<dbReference type="RefSeq" id="WP_159580632.1">
    <property type="nucleotide sequence ID" value="NZ_JBIPKE010000013.1"/>
</dbReference>